<dbReference type="PRINTS" id="PR00047">
    <property type="entry name" value="STROIDFINGER"/>
</dbReference>
<dbReference type="CDD" id="cd07163">
    <property type="entry name" value="NR_DBD_TLX"/>
    <property type="match status" value="1"/>
</dbReference>
<evidence type="ECO:0000256" key="10">
    <source>
        <dbReference type="RuleBase" id="RU004334"/>
    </source>
</evidence>
<evidence type="ECO:0000256" key="8">
    <source>
        <dbReference type="ARBA" id="ARBA00023170"/>
    </source>
</evidence>
<dbReference type="SMART" id="SM00430">
    <property type="entry name" value="HOLI"/>
    <property type="match status" value="1"/>
</dbReference>
<evidence type="ECO:0000259" key="12">
    <source>
        <dbReference type="PROSITE" id="PS51843"/>
    </source>
</evidence>
<keyword evidence="3 10" id="KW-0863">Zinc-finger</keyword>
<protein>
    <recommendedName>
        <fullName evidence="15">Nuclear receptor</fullName>
    </recommendedName>
</protein>
<dbReference type="SUPFAM" id="SSF57716">
    <property type="entry name" value="Glucocorticoid receptor-like (DNA-binding domain)"/>
    <property type="match status" value="1"/>
</dbReference>
<evidence type="ECO:0008006" key="15">
    <source>
        <dbReference type="Google" id="ProtNLM"/>
    </source>
</evidence>
<dbReference type="SMART" id="SM00399">
    <property type="entry name" value="ZnF_C4"/>
    <property type="match status" value="1"/>
</dbReference>
<dbReference type="PROSITE" id="PS00031">
    <property type="entry name" value="NUCLEAR_REC_DBD_1"/>
    <property type="match status" value="1"/>
</dbReference>
<dbReference type="PRINTS" id="PR01282">
    <property type="entry name" value="COUPTNFACTOR"/>
</dbReference>
<dbReference type="GO" id="GO:0003700">
    <property type="term" value="F:DNA-binding transcription factor activity"/>
    <property type="evidence" value="ECO:0007669"/>
    <property type="project" value="InterPro"/>
</dbReference>
<evidence type="ECO:0000256" key="6">
    <source>
        <dbReference type="ARBA" id="ARBA00023125"/>
    </source>
</evidence>
<dbReference type="OrthoDB" id="10045640at2759"/>
<evidence type="ECO:0000313" key="14">
    <source>
        <dbReference type="Proteomes" id="UP001152798"/>
    </source>
</evidence>
<dbReference type="Proteomes" id="UP001152798">
    <property type="component" value="Chromosome 6"/>
</dbReference>
<dbReference type="GO" id="GO:0000122">
    <property type="term" value="P:negative regulation of transcription by RNA polymerase II"/>
    <property type="evidence" value="ECO:0007669"/>
    <property type="project" value="UniProtKB-ARBA"/>
</dbReference>
<keyword evidence="6 10" id="KW-0238">DNA-binding</keyword>
<keyword evidence="7 10" id="KW-0804">Transcription</keyword>
<dbReference type="EMBL" id="OV725082">
    <property type="protein sequence ID" value="CAH1406247.1"/>
    <property type="molecule type" value="Genomic_DNA"/>
</dbReference>
<evidence type="ECO:0000259" key="11">
    <source>
        <dbReference type="PROSITE" id="PS51030"/>
    </source>
</evidence>
<dbReference type="PROSITE" id="PS51843">
    <property type="entry name" value="NR_LBD"/>
    <property type="match status" value="1"/>
</dbReference>
<dbReference type="InterPro" id="IPR001723">
    <property type="entry name" value="Nuclear_hrmn_rcpt"/>
</dbReference>
<dbReference type="SUPFAM" id="SSF48508">
    <property type="entry name" value="Nuclear receptor ligand-binding domain"/>
    <property type="match status" value="1"/>
</dbReference>
<feature type="domain" description="NR LBD" evidence="12">
    <location>
        <begin position="142"/>
        <end position="357"/>
    </location>
</feature>
<feature type="domain" description="Nuclear receptor" evidence="11">
    <location>
        <begin position="37"/>
        <end position="114"/>
    </location>
</feature>
<dbReference type="InterPro" id="IPR000536">
    <property type="entry name" value="Nucl_hrmn_rcpt_lig-bd"/>
</dbReference>
<proteinExistence type="inferred from homology"/>
<dbReference type="PROSITE" id="PS51030">
    <property type="entry name" value="NUCLEAR_REC_DBD_2"/>
    <property type="match status" value="1"/>
</dbReference>
<dbReference type="GO" id="GO:0005634">
    <property type="term" value="C:nucleus"/>
    <property type="evidence" value="ECO:0007669"/>
    <property type="project" value="UniProtKB-SubCell"/>
</dbReference>
<dbReference type="Pfam" id="PF00105">
    <property type="entry name" value="zf-C4"/>
    <property type="match status" value="1"/>
</dbReference>
<comment type="subcellular location">
    <subcellularLocation>
        <location evidence="1 10">Nucleus</location>
    </subcellularLocation>
</comment>
<organism evidence="13 14">
    <name type="scientific">Nezara viridula</name>
    <name type="common">Southern green stink bug</name>
    <name type="synonym">Cimex viridulus</name>
    <dbReference type="NCBI Taxonomy" id="85310"/>
    <lineage>
        <taxon>Eukaryota</taxon>
        <taxon>Metazoa</taxon>
        <taxon>Ecdysozoa</taxon>
        <taxon>Arthropoda</taxon>
        <taxon>Hexapoda</taxon>
        <taxon>Insecta</taxon>
        <taxon>Pterygota</taxon>
        <taxon>Neoptera</taxon>
        <taxon>Paraneoptera</taxon>
        <taxon>Hemiptera</taxon>
        <taxon>Heteroptera</taxon>
        <taxon>Panheteroptera</taxon>
        <taxon>Pentatomomorpha</taxon>
        <taxon>Pentatomoidea</taxon>
        <taxon>Pentatomidae</taxon>
        <taxon>Pentatominae</taxon>
        <taxon>Nezara</taxon>
    </lineage>
</organism>
<name>A0A9P0HRB2_NEZVI</name>
<accession>A0A9P0HRB2</accession>
<dbReference type="InterPro" id="IPR013088">
    <property type="entry name" value="Znf_NHR/GATA"/>
</dbReference>
<dbReference type="GO" id="GO:0043565">
    <property type="term" value="F:sequence-specific DNA binding"/>
    <property type="evidence" value="ECO:0007669"/>
    <property type="project" value="InterPro"/>
</dbReference>
<keyword evidence="2 10" id="KW-0479">Metal-binding</keyword>
<evidence type="ECO:0000256" key="4">
    <source>
        <dbReference type="ARBA" id="ARBA00022833"/>
    </source>
</evidence>
<comment type="similarity">
    <text evidence="10">Belongs to the nuclear hormone receptor family.</text>
</comment>
<keyword evidence="4 10" id="KW-0862">Zinc</keyword>
<dbReference type="FunFam" id="3.30.50.10:FF:000019">
    <property type="entry name" value="Nuclear receptor subfamily 2 group E member"/>
    <property type="match status" value="1"/>
</dbReference>
<evidence type="ECO:0000256" key="5">
    <source>
        <dbReference type="ARBA" id="ARBA00023015"/>
    </source>
</evidence>
<dbReference type="GO" id="GO:0032502">
    <property type="term" value="P:developmental process"/>
    <property type="evidence" value="ECO:0007669"/>
    <property type="project" value="UniProtKB-ARBA"/>
</dbReference>
<dbReference type="Gene3D" id="3.30.50.10">
    <property type="entry name" value="Erythroid Transcription Factor GATA-1, subunit A"/>
    <property type="match status" value="1"/>
</dbReference>
<dbReference type="InterPro" id="IPR035500">
    <property type="entry name" value="NHR-like_dom_sf"/>
</dbReference>
<dbReference type="PRINTS" id="PR00398">
    <property type="entry name" value="STRDHORMONER"/>
</dbReference>
<dbReference type="AlphaFoldDB" id="A0A9P0HRB2"/>
<evidence type="ECO:0000256" key="9">
    <source>
        <dbReference type="ARBA" id="ARBA00023242"/>
    </source>
</evidence>
<evidence type="ECO:0000256" key="2">
    <source>
        <dbReference type="ARBA" id="ARBA00022723"/>
    </source>
</evidence>
<keyword evidence="14" id="KW-1185">Reference proteome</keyword>
<dbReference type="PANTHER" id="PTHR24083">
    <property type="entry name" value="NUCLEAR HORMONE RECEPTOR"/>
    <property type="match status" value="1"/>
</dbReference>
<dbReference type="GO" id="GO:0008270">
    <property type="term" value="F:zinc ion binding"/>
    <property type="evidence" value="ECO:0007669"/>
    <property type="project" value="UniProtKB-KW"/>
</dbReference>
<dbReference type="InterPro" id="IPR050274">
    <property type="entry name" value="Nuclear_hormone_rcpt_NR2"/>
</dbReference>
<gene>
    <name evidence="13" type="ORF">NEZAVI_LOCUS14233</name>
</gene>
<sequence>MTENLSINRSVRTIPYDGRWVGHETLQHCITGRILYDIPCRVCQDHSSGKHYGIFACDGCAGFFKRSIRRNRQYVCKAKGEGACLVDKTHRNQCRACRLRKCLEAGMNKDAVQHERGPRNSTLRRQMCLLMKNDAVNPAIEAGLSLIRPGGSSISFLCPPANGLALSKVLTDPHEIREWAAKLLYMNVRWAKSVPAFTSLSMKDQLTLLEESWGELFMLGCALVLPPLDLTGLTDGSLIQEATIFQETLAVLRTLQIDTNEFYFLRAILLFKTALVGEGKNLTDIASIAAIQDYSQITLNKYMTAAYPERPYRFSKVLLYLPTLRAVSPAVIEELFFRKTIGATPIGSILCGVYQTNSWGEAIPE</sequence>
<keyword evidence="8 10" id="KW-0675">Receptor</keyword>
<dbReference type="Pfam" id="PF00104">
    <property type="entry name" value="Hormone_recep"/>
    <property type="match status" value="1"/>
</dbReference>
<evidence type="ECO:0000256" key="3">
    <source>
        <dbReference type="ARBA" id="ARBA00022771"/>
    </source>
</evidence>
<evidence type="ECO:0000256" key="7">
    <source>
        <dbReference type="ARBA" id="ARBA00023163"/>
    </source>
</evidence>
<dbReference type="InterPro" id="IPR001628">
    <property type="entry name" value="Znf_hrmn_rcpt"/>
</dbReference>
<evidence type="ECO:0000313" key="13">
    <source>
        <dbReference type="EMBL" id="CAH1406247.1"/>
    </source>
</evidence>
<keyword evidence="5 10" id="KW-0805">Transcription regulation</keyword>
<keyword evidence="9 10" id="KW-0539">Nucleus</keyword>
<dbReference type="Gene3D" id="1.10.565.10">
    <property type="entry name" value="Retinoid X Receptor"/>
    <property type="match status" value="1"/>
</dbReference>
<reference evidence="13" key="1">
    <citation type="submission" date="2022-01" db="EMBL/GenBank/DDBJ databases">
        <authorList>
            <person name="King R."/>
        </authorList>
    </citation>
    <scope>NUCLEOTIDE SEQUENCE</scope>
</reference>
<evidence type="ECO:0000256" key="1">
    <source>
        <dbReference type="ARBA" id="ARBA00004123"/>
    </source>
</evidence>